<dbReference type="Proteomes" id="UP000576260">
    <property type="component" value="Chromosome"/>
</dbReference>
<dbReference type="InterPro" id="IPR054252">
    <property type="entry name" value="Pam3_gp18"/>
</dbReference>
<evidence type="ECO:0000313" key="2">
    <source>
        <dbReference type="EMBL" id="QNS14575.1"/>
    </source>
</evidence>
<gene>
    <name evidence="2" type="ORF">ICJ55_07365</name>
</gene>
<dbReference type="KEGG" id="mbos:ICJ55_07365"/>
<evidence type="ECO:0000259" key="1">
    <source>
        <dbReference type="Pfam" id="PF22479"/>
    </source>
</evidence>
<organism evidence="2 3">
    <name type="scientific">Mannheimia bovis</name>
    <dbReference type="NCBI Taxonomy" id="2770636"/>
    <lineage>
        <taxon>Bacteria</taxon>
        <taxon>Pseudomonadati</taxon>
        <taxon>Pseudomonadota</taxon>
        <taxon>Gammaproteobacteria</taxon>
        <taxon>Pasteurellales</taxon>
        <taxon>Pasteurellaceae</taxon>
        <taxon>Mannheimia</taxon>
    </lineage>
</organism>
<name>A0A7H1C0S0_9PAST</name>
<reference evidence="2 3" key="1">
    <citation type="submission" date="2020-09" db="EMBL/GenBank/DDBJ databases">
        <title>Mannheimia bovis sp.nov., isolated from a cow.</title>
        <authorList>
            <person name="Li F."/>
        </authorList>
    </citation>
    <scope>NUCLEOTIDE SEQUENCE [LARGE SCALE GENOMIC DNA]</scope>
    <source>
        <strain evidence="2 3">ZY190616</strain>
    </source>
</reference>
<dbReference type="AlphaFoldDB" id="A0A7H1C0S0"/>
<keyword evidence="3" id="KW-1185">Reference proteome</keyword>
<evidence type="ECO:0000313" key="3">
    <source>
        <dbReference type="Proteomes" id="UP000576260"/>
    </source>
</evidence>
<dbReference type="Pfam" id="PF22479">
    <property type="entry name" value="Pam3_gp18"/>
    <property type="match status" value="1"/>
</dbReference>
<feature type="domain" description="Cyanophage baseplate Pam3 plug gp18" evidence="1">
    <location>
        <begin position="1"/>
        <end position="100"/>
    </location>
</feature>
<dbReference type="RefSeq" id="WP_188156221.1">
    <property type="nucleotide sequence ID" value="NZ_CP061280.1"/>
</dbReference>
<dbReference type="EMBL" id="CP061280">
    <property type="protein sequence ID" value="QNS14575.1"/>
    <property type="molecule type" value="Genomic_DNA"/>
</dbReference>
<proteinExistence type="predicted"/>
<accession>A0A7H1C0S0</accession>
<sequence length="106" mass="12203">MIEINVPNHNDSLLEVELDDEVFFLHFSWNSTGEFWTLSIENAYNDELVSCLRMLPNRPLLPFVRTADLPLGELVVVREDNLESVGREDFANEKASLIYVGIDDEF</sequence>
<protein>
    <recommendedName>
        <fullName evidence="1">Cyanophage baseplate Pam3 plug gp18 domain-containing protein</fullName>
    </recommendedName>
</protein>